<dbReference type="HOGENOM" id="CLU_033536_6_0_11"/>
<comment type="catalytic activity">
    <reaction evidence="10">
        <text>an NDP-alpha-D-glucose + (2R)-3-phosphoglycerate = (2R)-2-O-(alpha-D-glucopyranosyl)-3-phospho-glycerate + a ribonucleoside 5'-diphosphate + H(+)</text>
        <dbReference type="Rhea" id="RHEA:47244"/>
        <dbReference type="ChEBI" id="CHEBI:15378"/>
        <dbReference type="ChEBI" id="CHEBI:57930"/>
        <dbReference type="ChEBI" id="CHEBI:58272"/>
        <dbReference type="ChEBI" id="CHEBI:62600"/>
        <dbReference type="ChEBI" id="CHEBI:76533"/>
        <dbReference type="EC" id="2.4.1.266"/>
    </reaction>
    <physiologicalReaction direction="left-to-right" evidence="10">
        <dbReference type="Rhea" id="RHEA:47245"/>
    </physiologicalReaction>
</comment>
<keyword evidence="4" id="KW-0328">Glycosyltransferase</keyword>
<evidence type="ECO:0000256" key="5">
    <source>
        <dbReference type="ARBA" id="ARBA00022679"/>
    </source>
</evidence>
<dbReference type="Proteomes" id="UP000000376">
    <property type="component" value="Chromosome"/>
</dbReference>
<evidence type="ECO:0000256" key="4">
    <source>
        <dbReference type="ARBA" id="ARBA00022676"/>
    </source>
</evidence>
<evidence type="ECO:0000256" key="11">
    <source>
        <dbReference type="SAM" id="MobiDB-lite"/>
    </source>
</evidence>
<evidence type="ECO:0000256" key="2">
    <source>
        <dbReference type="ARBA" id="ARBA00001946"/>
    </source>
</evidence>
<evidence type="ECO:0000259" key="12">
    <source>
        <dbReference type="Pfam" id="PF00535"/>
    </source>
</evidence>
<gene>
    <name evidence="13" type="ordered locus">Arch_1748</name>
</gene>
<feature type="domain" description="Glycosyltransferase 2-like" evidence="12">
    <location>
        <begin position="9"/>
        <end position="122"/>
    </location>
</feature>
<name>D7BLA0_ARCHD</name>
<dbReference type="PANTHER" id="PTHR48090:SF10">
    <property type="entry name" value="GLUCOSYL-3-PHOSPHOGLYCERATE SYNTHASE"/>
    <property type="match status" value="1"/>
</dbReference>
<keyword evidence="5 13" id="KW-0808">Transferase</keyword>
<dbReference type="STRING" id="644284.Arch_1748"/>
<comment type="catalytic activity">
    <reaction evidence="9">
        <text>(2R)-3-phosphoglycerate + UDP-alpha-D-glucose = (2R)-2-O-(alpha-D-glucopyranosyl)-3-phospho-glycerate + UDP + H(+)</text>
        <dbReference type="Rhea" id="RHEA:31319"/>
        <dbReference type="ChEBI" id="CHEBI:15378"/>
        <dbReference type="ChEBI" id="CHEBI:58223"/>
        <dbReference type="ChEBI" id="CHEBI:58272"/>
        <dbReference type="ChEBI" id="CHEBI:58885"/>
        <dbReference type="ChEBI" id="CHEBI:62600"/>
        <dbReference type="EC" id="2.4.1.266"/>
    </reaction>
    <physiologicalReaction direction="left-to-right" evidence="9">
        <dbReference type="Rhea" id="RHEA:31320"/>
    </physiologicalReaction>
</comment>
<dbReference type="AlphaFoldDB" id="D7BLA0"/>
<evidence type="ECO:0000256" key="8">
    <source>
        <dbReference type="ARBA" id="ARBA00040894"/>
    </source>
</evidence>
<comment type="cofactor">
    <cofactor evidence="2">
        <name>Mg(2+)</name>
        <dbReference type="ChEBI" id="CHEBI:18420"/>
    </cofactor>
</comment>
<dbReference type="Pfam" id="PF00535">
    <property type="entry name" value="Glycos_transf_2"/>
    <property type="match status" value="1"/>
</dbReference>
<dbReference type="SUPFAM" id="SSF53448">
    <property type="entry name" value="Nucleotide-diphospho-sugar transferases"/>
    <property type="match status" value="1"/>
</dbReference>
<evidence type="ECO:0000256" key="3">
    <source>
        <dbReference type="ARBA" id="ARBA00006739"/>
    </source>
</evidence>
<evidence type="ECO:0000313" key="14">
    <source>
        <dbReference type="Proteomes" id="UP000000376"/>
    </source>
</evidence>
<keyword evidence="14" id="KW-1185">Reference proteome</keyword>
<sequence length="257" mass="27348">MNKEQRVAVIIPAKNEEERIAATIMAARSIPHVDLVVVVDDGSTDNTQGVARAAGASVVRHAVNRGKAAAMETGAAVVAMRDVEGRDPRALLFLDADLADSAVECAPLVSTVFSGGVDCAIAYLPPQSGAGGMGIVTKTGRNAIRFLTGWFPRQPLSGQRCLTRKAFDAVVPLASGWGVEVGMTIDLLVAGFTVQEVNCELRHRVSTNDWAGQMHRASQLKGVLKAATARILRDHKVRNPRRSSAADHGKPFNSYNA</sequence>
<keyword evidence="6" id="KW-0460">Magnesium</keyword>
<accession>D7BLA0</accession>
<dbReference type="OrthoDB" id="9810303at2"/>
<organism evidence="13 14">
    <name type="scientific">Arcanobacterium haemolyticum (strain ATCC 9345 / DSM 20595 / CCM 5947 / CCUG 17215 / LMG 16163 / NBRC 15585 / NCTC 8452 / 11018)</name>
    <dbReference type="NCBI Taxonomy" id="644284"/>
    <lineage>
        <taxon>Bacteria</taxon>
        <taxon>Bacillati</taxon>
        <taxon>Actinomycetota</taxon>
        <taxon>Actinomycetes</taxon>
        <taxon>Actinomycetales</taxon>
        <taxon>Actinomycetaceae</taxon>
        <taxon>Arcanobacterium</taxon>
    </lineage>
</organism>
<dbReference type="Gene3D" id="3.90.550.10">
    <property type="entry name" value="Spore Coat Polysaccharide Biosynthesis Protein SpsA, Chain A"/>
    <property type="match status" value="1"/>
</dbReference>
<dbReference type="KEGG" id="ahe:Arch_1748"/>
<dbReference type="EC" id="2.4.1.266" evidence="7"/>
<evidence type="ECO:0000256" key="1">
    <source>
        <dbReference type="ARBA" id="ARBA00001936"/>
    </source>
</evidence>
<evidence type="ECO:0000256" key="6">
    <source>
        <dbReference type="ARBA" id="ARBA00022842"/>
    </source>
</evidence>
<evidence type="ECO:0000313" key="13">
    <source>
        <dbReference type="EMBL" id="ADH93430.1"/>
    </source>
</evidence>
<feature type="region of interest" description="Disordered" evidence="11">
    <location>
        <begin position="235"/>
        <end position="257"/>
    </location>
</feature>
<comment type="cofactor">
    <cofactor evidence="1">
        <name>Mn(2+)</name>
        <dbReference type="ChEBI" id="CHEBI:29035"/>
    </cofactor>
</comment>
<dbReference type="InterPro" id="IPR050256">
    <property type="entry name" value="Glycosyltransferase_2"/>
</dbReference>
<protein>
    <recommendedName>
        <fullName evidence="8">Glucosyl-3-phosphoglycerate synthase</fullName>
        <ecNumber evidence="7">2.4.1.266</ecNumber>
    </recommendedName>
</protein>
<dbReference type="CAZy" id="GT2">
    <property type="family name" value="Glycosyltransferase Family 2"/>
</dbReference>
<evidence type="ECO:0000256" key="9">
    <source>
        <dbReference type="ARBA" id="ARBA00048689"/>
    </source>
</evidence>
<dbReference type="GO" id="GO:0016757">
    <property type="term" value="F:glycosyltransferase activity"/>
    <property type="evidence" value="ECO:0007669"/>
    <property type="project" value="UniProtKB-KW"/>
</dbReference>
<dbReference type="eggNOG" id="COG1215">
    <property type="taxonomic scope" value="Bacteria"/>
</dbReference>
<reference evidence="13 14" key="1">
    <citation type="journal article" date="2010" name="Stand. Genomic Sci.">
        <title>Complete genome sequence of Arcanobacterium haemolyticum type strain (11018).</title>
        <authorList>
            <person name="Yasawong M."/>
            <person name="Teshima H."/>
            <person name="Lapidus A."/>
            <person name="Nolan M."/>
            <person name="Lucas S."/>
            <person name="Glavina Del Rio T."/>
            <person name="Tice H."/>
            <person name="Cheng J."/>
            <person name="Bruce D."/>
            <person name="Detter C."/>
            <person name="Tapia R."/>
            <person name="Han C."/>
            <person name="Goodwin L."/>
            <person name="Pitluck S."/>
            <person name="Liolios K."/>
            <person name="Ivanova N."/>
            <person name="Mavromatis K."/>
            <person name="Mikhailova N."/>
            <person name="Pati A."/>
            <person name="Chen A."/>
            <person name="Palaniappan K."/>
            <person name="Land M."/>
            <person name="Hauser L."/>
            <person name="Chang Y."/>
            <person name="Jeffries C."/>
            <person name="Rohde M."/>
            <person name="Sikorski J."/>
            <person name="Pukall R."/>
            <person name="Goker M."/>
            <person name="Woyke T."/>
            <person name="Bristow J."/>
            <person name="Eisen J."/>
            <person name="Markowitz V."/>
            <person name="Hugenholtz P."/>
            <person name="Kyrpides N."/>
            <person name="Klenk H."/>
        </authorList>
    </citation>
    <scope>NUCLEOTIDE SEQUENCE [LARGE SCALE GENOMIC DNA]</scope>
    <source>
        <strain evidence="14">ATCC 9345 / DSM 20595 / CCUG 17215 / LMG 16163 / NBRC 15585 / NCTC 8452 / 11018</strain>
    </source>
</reference>
<dbReference type="EMBL" id="CP002045">
    <property type="protein sequence ID" value="ADH93430.1"/>
    <property type="molecule type" value="Genomic_DNA"/>
</dbReference>
<evidence type="ECO:0000256" key="10">
    <source>
        <dbReference type="ARBA" id="ARBA00048997"/>
    </source>
</evidence>
<dbReference type="InterPro" id="IPR001173">
    <property type="entry name" value="Glyco_trans_2-like"/>
</dbReference>
<dbReference type="InterPro" id="IPR029044">
    <property type="entry name" value="Nucleotide-diphossugar_trans"/>
</dbReference>
<proteinExistence type="inferred from homology"/>
<comment type="similarity">
    <text evidence="3">Belongs to the glycosyltransferase 2 family.</text>
</comment>
<dbReference type="RefSeq" id="WP_013170916.1">
    <property type="nucleotide sequence ID" value="NC_014218.1"/>
</dbReference>
<dbReference type="PANTHER" id="PTHR48090">
    <property type="entry name" value="UNDECAPRENYL-PHOSPHATE 4-DEOXY-4-FORMAMIDO-L-ARABINOSE TRANSFERASE-RELATED"/>
    <property type="match status" value="1"/>
</dbReference>
<evidence type="ECO:0000256" key="7">
    <source>
        <dbReference type="ARBA" id="ARBA00039022"/>
    </source>
</evidence>